<organism evidence="3 4">
    <name type="scientific">Apiospora kogelbergensis</name>
    <dbReference type="NCBI Taxonomy" id="1337665"/>
    <lineage>
        <taxon>Eukaryota</taxon>
        <taxon>Fungi</taxon>
        <taxon>Dikarya</taxon>
        <taxon>Ascomycota</taxon>
        <taxon>Pezizomycotina</taxon>
        <taxon>Sordariomycetes</taxon>
        <taxon>Xylariomycetidae</taxon>
        <taxon>Amphisphaeriales</taxon>
        <taxon>Apiosporaceae</taxon>
        <taxon>Apiospora</taxon>
    </lineage>
</organism>
<name>A0AAW0QBA8_9PEZI</name>
<keyword evidence="2" id="KW-1133">Transmembrane helix</keyword>
<keyword evidence="2" id="KW-0812">Transmembrane</keyword>
<dbReference type="EMBL" id="JAQQWP010000009">
    <property type="protein sequence ID" value="KAK8099935.1"/>
    <property type="molecule type" value="Genomic_DNA"/>
</dbReference>
<evidence type="ECO:0000313" key="3">
    <source>
        <dbReference type="EMBL" id="KAK8099935.1"/>
    </source>
</evidence>
<evidence type="ECO:0000313" key="4">
    <source>
        <dbReference type="Proteomes" id="UP001392437"/>
    </source>
</evidence>
<feature type="compositionally biased region" description="Basic and acidic residues" evidence="1">
    <location>
        <begin position="40"/>
        <end position="49"/>
    </location>
</feature>
<evidence type="ECO:0000256" key="1">
    <source>
        <dbReference type="SAM" id="MobiDB-lite"/>
    </source>
</evidence>
<feature type="transmembrane region" description="Helical" evidence="2">
    <location>
        <begin position="12"/>
        <end position="36"/>
    </location>
</feature>
<keyword evidence="4" id="KW-1185">Reference proteome</keyword>
<proteinExistence type="predicted"/>
<protein>
    <submittedName>
        <fullName evidence="3">Uncharacterized protein</fullName>
    </submittedName>
</protein>
<accession>A0AAW0QBA8</accession>
<feature type="region of interest" description="Disordered" evidence="1">
    <location>
        <begin position="40"/>
        <end position="85"/>
    </location>
</feature>
<comment type="caution">
    <text evidence="3">The sequence shown here is derived from an EMBL/GenBank/DDBJ whole genome shotgun (WGS) entry which is preliminary data.</text>
</comment>
<evidence type="ECO:0000256" key="2">
    <source>
        <dbReference type="SAM" id="Phobius"/>
    </source>
</evidence>
<gene>
    <name evidence="3" type="ORF">PG999_010309</name>
</gene>
<dbReference type="AlphaFoldDB" id="A0AAW0QBA8"/>
<sequence length="85" mass="9350">MHSIDNSADLTWPASTIISLTILLVTIVLAPLGWLVQRHWGREPPRDSPSDNEVELEGGHASREAETTQYDSGVELEDDHTGSEV</sequence>
<keyword evidence="2" id="KW-0472">Membrane</keyword>
<feature type="compositionally biased region" description="Basic and acidic residues" evidence="1">
    <location>
        <begin position="57"/>
        <end position="66"/>
    </location>
</feature>
<dbReference type="Proteomes" id="UP001392437">
    <property type="component" value="Unassembled WGS sequence"/>
</dbReference>
<reference evidence="3 4" key="1">
    <citation type="submission" date="2023-01" db="EMBL/GenBank/DDBJ databases">
        <title>Analysis of 21 Apiospora genomes using comparative genomics revels a genus with tremendous synthesis potential of carbohydrate active enzymes and secondary metabolites.</title>
        <authorList>
            <person name="Sorensen T."/>
        </authorList>
    </citation>
    <scope>NUCLEOTIDE SEQUENCE [LARGE SCALE GENOMIC DNA]</scope>
    <source>
        <strain evidence="3 4">CBS 117206</strain>
    </source>
</reference>